<dbReference type="AlphaFoldDB" id="A0A0N1ERS8"/>
<dbReference type="Pfam" id="PF07238">
    <property type="entry name" value="PilZ"/>
    <property type="match status" value="1"/>
</dbReference>
<dbReference type="EMBL" id="LHPH01000016">
    <property type="protein sequence ID" value="KPH61734.1"/>
    <property type="molecule type" value="Genomic_DNA"/>
</dbReference>
<name>A0A0N1ERS8_9GAMM</name>
<dbReference type="InterPro" id="IPR009875">
    <property type="entry name" value="PilZ_domain"/>
</dbReference>
<accession>A0A0N1ERS8</accession>
<protein>
    <recommendedName>
        <fullName evidence="1">PilZ domain-containing protein</fullName>
    </recommendedName>
</protein>
<dbReference type="GO" id="GO:0035438">
    <property type="term" value="F:cyclic-di-GMP binding"/>
    <property type="evidence" value="ECO:0007669"/>
    <property type="project" value="InterPro"/>
</dbReference>
<evidence type="ECO:0000313" key="2">
    <source>
        <dbReference type="EMBL" id="KPH61734.1"/>
    </source>
</evidence>
<dbReference type="SUPFAM" id="SSF141371">
    <property type="entry name" value="PilZ domain-like"/>
    <property type="match status" value="1"/>
</dbReference>
<proteinExistence type="predicted"/>
<comment type="caution">
    <text evidence="2">The sequence shown here is derived from an EMBL/GenBank/DDBJ whole genome shotgun (WGS) entry which is preliminary data.</text>
</comment>
<evidence type="ECO:0000313" key="3">
    <source>
        <dbReference type="Proteomes" id="UP000037848"/>
    </source>
</evidence>
<reference evidence="2 3" key="1">
    <citation type="submission" date="2015-08" db="EMBL/GenBank/DDBJ databases">
        <title>Draft Genome Sequence of Pseudoalteromonas porphyrae UCD-SED14.</title>
        <authorList>
            <person name="Coil D.A."/>
            <person name="Jospin G."/>
            <person name="Lee R.D."/>
            <person name="Eisen J.A."/>
        </authorList>
    </citation>
    <scope>NUCLEOTIDE SEQUENCE [LARGE SCALE GENOMIC DNA]</scope>
    <source>
        <strain evidence="2 3">UCD-SED14</strain>
    </source>
</reference>
<dbReference type="Gene3D" id="2.40.10.220">
    <property type="entry name" value="predicted glycosyltransferase like domains"/>
    <property type="match status" value="1"/>
</dbReference>
<evidence type="ECO:0000259" key="1">
    <source>
        <dbReference type="Pfam" id="PF07238"/>
    </source>
</evidence>
<feature type="domain" description="PilZ" evidence="1">
    <location>
        <begin position="5"/>
        <end position="95"/>
    </location>
</feature>
<sequence>MLNEEQRNFKRMQINAQAKLVTIEPISDQHFDAVCVDLSATGLSVHLDELLEVGTIVRVNINSTSANIAPLDATAKVIRASKENDGTVTAGLEIMHFN</sequence>
<dbReference type="PATRIC" id="fig|187330.3.peg.1199"/>
<dbReference type="Proteomes" id="UP000037848">
    <property type="component" value="Unassembled WGS sequence"/>
</dbReference>
<gene>
    <name evidence="2" type="ORF">ADS77_13845</name>
</gene>
<keyword evidence="3" id="KW-1185">Reference proteome</keyword>
<dbReference type="STRING" id="187330.AMS58_17515"/>
<organism evidence="2 3">
    <name type="scientific">Pseudoalteromonas porphyrae</name>
    <dbReference type="NCBI Taxonomy" id="187330"/>
    <lineage>
        <taxon>Bacteria</taxon>
        <taxon>Pseudomonadati</taxon>
        <taxon>Pseudomonadota</taxon>
        <taxon>Gammaproteobacteria</taxon>
        <taxon>Alteromonadales</taxon>
        <taxon>Pseudoalteromonadaceae</taxon>
        <taxon>Pseudoalteromonas</taxon>
    </lineage>
</organism>
<dbReference type="OrthoDB" id="5290589at2"/>
<dbReference type="RefSeq" id="WP_054206321.1">
    <property type="nucleotide sequence ID" value="NZ_LHPH01000016.1"/>
</dbReference>